<name>A0A240ECK4_9GAMM</name>
<evidence type="ECO:0000313" key="2">
    <source>
        <dbReference type="Proteomes" id="UP000219042"/>
    </source>
</evidence>
<dbReference type="RefSeq" id="WP_097080188.1">
    <property type="nucleotide sequence ID" value="NZ_BAABHT010000026.1"/>
</dbReference>
<dbReference type="Proteomes" id="UP000219042">
    <property type="component" value="Unassembled WGS sequence"/>
</dbReference>
<sequence>MAIDTNLFKIHDVSRFPLCVFRADQAQSGYATQWEREMVQLLHNAQLFTIVYIEFSQNETHEDRKQRGLWLKHHKNDMNQYCKALISVEPDQEKRILIEQQAEIAVKAFGTPHYAVGSLAEAENLTQQLTLE</sequence>
<gene>
    <name evidence="1" type="ORF">SAMN05421731_11215</name>
</gene>
<protein>
    <submittedName>
        <fullName evidence="1">Uncharacterized protein</fullName>
    </submittedName>
</protein>
<dbReference type="OrthoDB" id="8905727at2"/>
<dbReference type="EMBL" id="OANT01000012">
    <property type="protein sequence ID" value="SNX46447.1"/>
    <property type="molecule type" value="Genomic_DNA"/>
</dbReference>
<accession>A0A240ECK4</accession>
<proteinExistence type="predicted"/>
<reference evidence="2" key="1">
    <citation type="submission" date="2016-09" db="EMBL/GenBank/DDBJ databases">
        <authorList>
            <person name="Varghese N."/>
            <person name="Submissions S."/>
        </authorList>
    </citation>
    <scope>NUCLEOTIDE SEQUENCE [LARGE SCALE GENOMIC DNA]</scope>
    <source>
        <strain evidence="2">ANC 4466</strain>
    </source>
</reference>
<keyword evidence="2" id="KW-1185">Reference proteome</keyword>
<dbReference type="AlphaFoldDB" id="A0A240ECK4"/>
<evidence type="ECO:0000313" key="1">
    <source>
        <dbReference type="EMBL" id="SNX46447.1"/>
    </source>
</evidence>
<organism evidence="1 2">
    <name type="scientific">Acinetobacter puyangensis</name>
    <dbReference type="NCBI Taxonomy" id="1096779"/>
    <lineage>
        <taxon>Bacteria</taxon>
        <taxon>Pseudomonadati</taxon>
        <taxon>Pseudomonadota</taxon>
        <taxon>Gammaproteobacteria</taxon>
        <taxon>Moraxellales</taxon>
        <taxon>Moraxellaceae</taxon>
        <taxon>Acinetobacter</taxon>
    </lineage>
</organism>